<accession>A0A654LZI8</accession>
<evidence type="ECO:0000313" key="1">
    <source>
        <dbReference type="EMBL" id="ALI36974.1"/>
    </source>
</evidence>
<evidence type="ECO:0000313" key="2">
    <source>
        <dbReference type="Proteomes" id="UP000058925"/>
    </source>
</evidence>
<keyword evidence="2" id="KW-1185">Reference proteome</keyword>
<gene>
    <name evidence="1" type="ORF">NMY3_02784</name>
</gene>
<dbReference type="AlphaFoldDB" id="A0A654LZI8"/>
<name>A0A654LZI8_9ARCH</name>
<protein>
    <submittedName>
        <fullName evidence="1">Uncharacterized protein</fullName>
    </submittedName>
</protein>
<reference evidence="2" key="1">
    <citation type="submission" date="2015-10" db="EMBL/GenBank/DDBJ databases">
        <title>Niche specialization of a soil ammonia-oxidizing archaeon, Candidatus Nitrosocosmicus oleophilus.</title>
        <authorList>
            <person name="Jung M.-Y."/>
            <person name="Rhee S.-K."/>
        </authorList>
    </citation>
    <scope>NUCLEOTIDE SEQUENCE [LARGE SCALE GENOMIC DNA]</scope>
    <source>
        <strain evidence="2">MY3</strain>
    </source>
</reference>
<dbReference type="Proteomes" id="UP000058925">
    <property type="component" value="Chromosome"/>
</dbReference>
<organism evidence="1 2">
    <name type="scientific">Candidatus Nitrosocosmicus oleophilus</name>
    <dbReference type="NCBI Taxonomy" id="1353260"/>
    <lineage>
        <taxon>Archaea</taxon>
        <taxon>Nitrososphaerota</taxon>
        <taxon>Nitrososphaeria</taxon>
        <taxon>Nitrososphaerales</taxon>
        <taxon>Nitrososphaeraceae</taxon>
        <taxon>Candidatus Nitrosocosmicus</taxon>
    </lineage>
</organism>
<dbReference type="EMBL" id="CP012850">
    <property type="protein sequence ID" value="ALI36974.1"/>
    <property type="molecule type" value="Genomic_DNA"/>
</dbReference>
<sequence length="52" mass="5901">MVTMKDSQIESLLEGFRKEIIIICGPSTNFITTIMECISKSKEISLLKSFVF</sequence>
<dbReference type="KEGG" id="taa:NMY3_02784"/>
<proteinExistence type="predicted"/>